<feature type="transmembrane region" description="Helical" evidence="2">
    <location>
        <begin position="180"/>
        <end position="202"/>
    </location>
</feature>
<dbReference type="EMBL" id="MU853648">
    <property type="protein sequence ID" value="KAK4139828.1"/>
    <property type="molecule type" value="Genomic_DNA"/>
</dbReference>
<feature type="region of interest" description="Disordered" evidence="1">
    <location>
        <begin position="1"/>
        <end position="27"/>
    </location>
</feature>
<feature type="transmembrane region" description="Helical" evidence="2">
    <location>
        <begin position="57"/>
        <end position="75"/>
    </location>
</feature>
<dbReference type="Proteomes" id="UP001302676">
    <property type="component" value="Unassembled WGS sequence"/>
</dbReference>
<organism evidence="3 4">
    <name type="scientific">Dichotomopilus funicola</name>
    <dbReference type="NCBI Taxonomy" id="1934379"/>
    <lineage>
        <taxon>Eukaryota</taxon>
        <taxon>Fungi</taxon>
        <taxon>Dikarya</taxon>
        <taxon>Ascomycota</taxon>
        <taxon>Pezizomycotina</taxon>
        <taxon>Sordariomycetes</taxon>
        <taxon>Sordariomycetidae</taxon>
        <taxon>Sordariales</taxon>
        <taxon>Chaetomiaceae</taxon>
        <taxon>Dichotomopilus</taxon>
    </lineage>
</organism>
<dbReference type="AlphaFoldDB" id="A0AAN6UVF9"/>
<keyword evidence="4" id="KW-1185">Reference proteome</keyword>
<evidence type="ECO:0000313" key="3">
    <source>
        <dbReference type="EMBL" id="KAK4139828.1"/>
    </source>
</evidence>
<name>A0AAN6UVF9_9PEZI</name>
<dbReference type="GeneID" id="87821546"/>
<keyword evidence="2" id="KW-1133">Transmembrane helix</keyword>
<keyword evidence="2" id="KW-0472">Membrane</keyword>
<dbReference type="RefSeq" id="XP_062633199.1">
    <property type="nucleotide sequence ID" value="XM_062784933.1"/>
</dbReference>
<evidence type="ECO:0000256" key="2">
    <source>
        <dbReference type="SAM" id="Phobius"/>
    </source>
</evidence>
<evidence type="ECO:0000256" key="1">
    <source>
        <dbReference type="SAM" id="MobiDB-lite"/>
    </source>
</evidence>
<proteinExistence type="predicted"/>
<gene>
    <name evidence="3" type="ORF">C8A04DRAFT_40410</name>
</gene>
<comment type="caution">
    <text evidence="3">The sequence shown here is derived from an EMBL/GenBank/DDBJ whole genome shotgun (WGS) entry which is preliminary data.</text>
</comment>
<protein>
    <submittedName>
        <fullName evidence="3">Uncharacterized protein</fullName>
    </submittedName>
</protein>
<sequence length="266" mass="28746">MAKRTPAARLRRTFRYPSDDDDDNSSLPEVLDEQEQESLIESLALQNAARNKTTHTFLSVFPPLSAIPFLIALFFPPSHKTGSSNTTLVPLLGLSSLAATSWMLYHLNVTETGFPFLDSPSPPTPQGTTTTAAETSGIGSGYGLIKNNKRPFAKPNITSSRAGILGSTTHENSSSPLTRYLPILNIALALLTFLTAFLQHLVQQRQQQEAQNPDHTDNSRGGGVNPLLLGALPGIVYAVVIGAKMVMASVDPERELSGLKYRYKGA</sequence>
<accession>A0AAN6UVF9</accession>
<keyword evidence="2" id="KW-0812">Transmembrane</keyword>
<reference evidence="3" key="2">
    <citation type="submission" date="2023-05" db="EMBL/GenBank/DDBJ databases">
        <authorList>
            <consortium name="Lawrence Berkeley National Laboratory"/>
            <person name="Steindorff A."/>
            <person name="Hensen N."/>
            <person name="Bonometti L."/>
            <person name="Westerberg I."/>
            <person name="Brannstrom I.O."/>
            <person name="Guillou S."/>
            <person name="Cros-Aarteil S."/>
            <person name="Calhoun S."/>
            <person name="Haridas S."/>
            <person name="Kuo A."/>
            <person name="Mondo S."/>
            <person name="Pangilinan J."/>
            <person name="Riley R."/>
            <person name="Labutti K."/>
            <person name="Andreopoulos B."/>
            <person name="Lipzen A."/>
            <person name="Chen C."/>
            <person name="Yanf M."/>
            <person name="Daum C."/>
            <person name="Ng V."/>
            <person name="Clum A."/>
            <person name="Ohm R."/>
            <person name="Martin F."/>
            <person name="Silar P."/>
            <person name="Natvig D."/>
            <person name="Lalanne C."/>
            <person name="Gautier V."/>
            <person name="Ament-Velasquez S.L."/>
            <person name="Kruys A."/>
            <person name="Hutchinson M.I."/>
            <person name="Powell A.J."/>
            <person name="Barry K."/>
            <person name="Miller A.N."/>
            <person name="Grigoriev I.V."/>
            <person name="Debuchy R."/>
            <person name="Gladieux P."/>
            <person name="Thoren M.H."/>
            <person name="Johannesson H."/>
        </authorList>
    </citation>
    <scope>NUCLEOTIDE SEQUENCE</scope>
    <source>
        <strain evidence="3">CBS 141.50</strain>
    </source>
</reference>
<feature type="transmembrane region" description="Helical" evidence="2">
    <location>
        <begin position="87"/>
        <end position="105"/>
    </location>
</feature>
<reference evidence="3" key="1">
    <citation type="journal article" date="2023" name="Mol. Phylogenet. Evol.">
        <title>Genome-scale phylogeny and comparative genomics of the fungal order Sordariales.</title>
        <authorList>
            <person name="Hensen N."/>
            <person name="Bonometti L."/>
            <person name="Westerberg I."/>
            <person name="Brannstrom I.O."/>
            <person name="Guillou S."/>
            <person name="Cros-Aarteil S."/>
            <person name="Calhoun S."/>
            <person name="Haridas S."/>
            <person name="Kuo A."/>
            <person name="Mondo S."/>
            <person name="Pangilinan J."/>
            <person name="Riley R."/>
            <person name="LaButti K."/>
            <person name="Andreopoulos B."/>
            <person name="Lipzen A."/>
            <person name="Chen C."/>
            <person name="Yan M."/>
            <person name="Daum C."/>
            <person name="Ng V."/>
            <person name="Clum A."/>
            <person name="Steindorff A."/>
            <person name="Ohm R.A."/>
            <person name="Martin F."/>
            <person name="Silar P."/>
            <person name="Natvig D.O."/>
            <person name="Lalanne C."/>
            <person name="Gautier V."/>
            <person name="Ament-Velasquez S.L."/>
            <person name="Kruys A."/>
            <person name="Hutchinson M.I."/>
            <person name="Powell A.J."/>
            <person name="Barry K."/>
            <person name="Miller A.N."/>
            <person name="Grigoriev I.V."/>
            <person name="Debuchy R."/>
            <person name="Gladieux P."/>
            <person name="Hiltunen Thoren M."/>
            <person name="Johannesson H."/>
        </authorList>
    </citation>
    <scope>NUCLEOTIDE SEQUENCE</scope>
    <source>
        <strain evidence="3">CBS 141.50</strain>
    </source>
</reference>
<evidence type="ECO:0000313" key="4">
    <source>
        <dbReference type="Proteomes" id="UP001302676"/>
    </source>
</evidence>
<feature type="transmembrane region" description="Helical" evidence="2">
    <location>
        <begin position="223"/>
        <end position="247"/>
    </location>
</feature>